<dbReference type="EMBL" id="MIGB01000017">
    <property type="protein sequence ID" value="OSY39455.1"/>
    <property type="molecule type" value="Genomic_DNA"/>
</dbReference>
<keyword evidence="2" id="KW-1133">Transmembrane helix</keyword>
<accession>A0A1Y2MW95</accession>
<dbReference type="InterPro" id="IPR021202">
    <property type="entry name" value="Rv3654c-like"/>
</dbReference>
<reference evidence="4 5" key="1">
    <citation type="submission" date="2016-09" db="EMBL/GenBank/DDBJ databases">
        <title>Pseudonocardia autotrophica DSM535, a candidate organism with high potential of specific P450 cytochromes.</title>
        <authorList>
            <person name="Grumaz C."/>
            <person name="Vainshtein Y."/>
            <person name="Kirstahler P."/>
            <person name="Sohn K."/>
        </authorList>
    </citation>
    <scope>NUCLEOTIDE SEQUENCE [LARGE SCALE GENOMIC DNA]</scope>
    <source>
        <strain evidence="4 5">DSM 535</strain>
    </source>
</reference>
<dbReference type="Pfam" id="PF13400">
    <property type="entry name" value="Tad"/>
    <property type="match status" value="1"/>
</dbReference>
<keyword evidence="2" id="KW-0472">Membrane</keyword>
<protein>
    <recommendedName>
        <fullName evidence="3">Putative Flp pilus-assembly TadG-like N-terminal domain-containing protein</fullName>
    </recommendedName>
</protein>
<evidence type="ECO:0000313" key="4">
    <source>
        <dbReference type="EMBL" id="OSY39455.1"/>
    </source>
</evidence>
<dbReference type="AlphaFoldDB" id="A0A1Y2MW95"/>
<proteinExistence type="predicted"/>
<gene>
    <name evidence="4" type="ORF">BG845_03400</name>
</gene>
<name>A0A1Y2MW95_PSEAH</name>
<dbReference type="NCBIfam" id="TIGR03816">
    <property type="entry name" value="tadE_like_DECH"/>
    <property type="match status" value="1"/>
</dbReference>
<dbReference type="STRING" id="2074.BG845_03400"/>
<feature type="domain" description="Putative Flp pilus-assembly TadG-like N-terminal" evidence="3">
    <location>
        <begin position="72"/>
        <end position="117"/>
    </location>
</feature>
<feature type="region of interest" description="Disordered" evidence="1">
    <location>
        <begin position="167"/>
        <end position="191"/>
    </location>
</feature>
<evidence type="ECO:0000256" key="1">
    <source>
        <dbReference type="SAM" id="MobiDB-lite"/>
    </source>
</evidence>
<evidence type="ECO:0000256" key="2">
    <source>
        <dbReference type="SAM" id="Phobius"/>
    </source>
</evidence>
<organism evidence="4 5">
    <name type="scientific">Pseudonocardia autotrophica</name>
    <name type="common">Amycolata autotrophica</name>
    <name type="synonym">Nocardia autotrophica</name>
    <dbReference type="NCBI Taxonomy" id="2074"/>
    <lineage>
        <taxon>Bacteria</taxon>
        <taxon>Bacillati</taxon>
        <taxon>Actinomycetota</taxon>
        <taxon>Actinomycetes</taxon>
        <taxon>Pseudonocardiales</taxon>
        <taxon>Pseudonocardiaceae</taxon>
        <taxon>Pseudonocardia</taxon>
    </lineage>
</organism>
<dbReference type="InterPro" id="IPR028087">
    <property type="entry name" value="Tad_N"/>
</dbReference>
<evidence type="ECO:0000259" key="3">
    <source>
        <dbReference type="Pfam" id="PF13400"/>
    </source>
</evidence>
<evidence type="ECO:0000313" key="5">
    <source>
        <dbReference type="Proteomes" id="UP000194360"/>
    </source>
</evidence>
<feature type="transmembrane region" description="Helical" evidence="2">
    <location>
        <begin position="72"/>
        <end position="99"/>
    </location>
</feature>
<feature type="region of interest" description="Disordered" evidence="1">
    <location>
        <begin position="1"/>
        <end position="26"/>
    </location>
</feature>
<keyword evidence="5" id="KW-1185">Reference proteome</keyword>
<sequence>MTGRAGAPVRAGTSDRAGVPEPRRPGSAAAVARRLRWLRHAVGPRLGQPGRLGRLRRTVPARLRRLRRDDRGVASVWAATAAAALLLTATVCVDVGAAIRARQMATTAADLSALAAAGLSVHGAEGACRAAADLAVRNGAELTTCRLEGWDALVETQVGWTGLLPTRGPATARARAGPAPFDDAPETGATP</sequence>
<dbReference type="Proteomes" id="UP000194360">
    <property type="component" value="Unassembled WGS sequence"/>
</dbReference>
<feature type="compositionally biased region" description="Low complexity" evidence="1">
    <location>
        <begin position="167"/>
        <end position="180"/>
    </location>
</feature>
<comment type="caution">
    <text evidence="4">The sequence shown here is derived from an EMBL/GenBank/DDBJ whole genome shotgun (WGS) entry which is preliminary data.</text>
</comment>
<keyword evidence="2" id="KW-0812">Transmembrane</keyword>